<keyword evidence="3 7" id="KW-0812">Transmembrane</keyword>
<feature type="transmembrane region" description="Helical" evidence="7">
    <location>
        <begin position="32"/>
        <end position="50"/>
    </location>
</feature>
<dbReference type="EMBL" id="HBIJ01014144">
    <property type="protein sequence ID" value="CAE0368736.1"/>
    <property type="molecule type" value="Transcribed_RNA"/>
</dbReference>
<evidence type="ECO:0000256" key="7">
    <source>
        <dbReference type="SAM" id="Phobius"/>
    </source>
</evidence>
<organism evidence="10">
    <name type="scientific">Aureoumbra lagunensis</name>
    <dbReference type="NCBI Taxonomy" id="44058"/>
    <lineage>
        <taxon>Eukaryota</taxon>
        <taxon>Sar</taxon>
        <taxon>Stramenopiles</taxon>
        <taxon>Ochrophyta</taxon>
        <taxon>Pelagophyceae</taxon>
        <taxon>Pelagomonadales</taxon>
        <taxon>Aureoumbra</taxon>
    </lineage>
</organism>
<dbReference type="Pfam" id="PF01694">
    <property type="entry name" value="Rhomboid"/>
    <property type="match status" value="1"/>
</dbReference>
<feature type="domain" description="Peptidase S54 rhomboid" evidence="8">
    <location>
        <begin position="75"/>
        <end position="233"/>
    </location>
</feature>
<reference evidence="10" key="1">
    <citation type="submission" date="2021-01" db="EMBL/GenBank/DDBJ databases">
        <authorList>
            <person name="Corre E."/>
            <person name="Pelletier E."/>
            <person name="Niang G."/>
            <person name="Scheremetjew M."/>
            <person name="Finn R."/>
            <person name="Kale V."/>
            <person name="Holt S."/>
            <person name="Cochrane G."/>
            <person name="Meng A."/>
            <person name="Brown T."/>
            <person name="Cohen L."/>
        </authorList>
    </citation>
    <scope>NUCLEOTIDE SEQUENCE</scope>
    <source>
        <strain evidence="10">CCMP1510</strain>
    </source>
</reference>
<evidence type="ECO:0000259" key="8">
    <source>
        <dbReference type="Pfam" id="PF01694"/>
    </source>
</evidence>
<sequence length="244" mass="26518">MLRSALATMRQCTRKFIPQTKRSFIAMPQGEALPVVGGLIAVNCGVYAMWQSGTPHNFMVDHFTLSSRSVLSKPHTLLTSMFSHNDGYHLLGNMITLFFFGPEVVYAIGARAFLGLYGGAGIVSSICQIANDMSRNARMSYFRVTQRYLGASGAVNAAVAWSILANPWRLIIVFAEILPIPLPAILYGGFYIGKDVAALINVHLPYISDRGAGVAHGAHVAGAACGVAHFLLFRRPPRGGMRRY</sequence>
<evidence type="ECO:0000256" key="6">
    <source>
        <dbReference type="ARBA" id="ARBA00023136"/>
    </source>
</evidence>
<evidence type="ECO:0000256" key="5">
    <source>
        <dbReference type="ARBA" id="ARBA00022989"/>
    </source>
</evidence>
<feature type="transmembrane region" description="Helical" evidence="7">
    <location>
        <begin position="104"/>
        <end position="127"/>
    </location>
</feature>
<dbReference type="InterPro" id="IPR022764">
    <property type="entry name" value="Peptidase_S54_rhomboid_dom"/>
</dbReference>
<dbReference type="AlphaFoldDB" id="A0A6S8D956"/>
<evidence type="ECO:0000313" key="10">
    <source>
        <dbReference type="EMBL" id="CAE0368737.1"/>
    </source>
</evidence>
<evidence type="ECO:0000256" key="2">
    <source>
        <dbReference type="ARBA" id="ARBA00009045"/>
    </source>
</evidence>
<keyword evidence="5 7" id="KW-1133">Transmembrane helix</keyword>
<protein>
    <recommendedName>
        <fullName evidence="8">Peptidase S54 rhomboid domain-containing protein</fullName>
    </recommendedName>
</protein>
<name>A0A6S8D956_9STRA</name>
<feature type="transmembrane region" description="Helical" evidence="7">
    <location>
        <begin position="213"/>
        <end position="233"/>
    </location>
</feature>
<dbReference type="SUPFAM" id="SSF144091">
    <property type="entry name" value="Rhomboid-like"/>
    <property type="match status" value="1"/>
</dbReference>
<proteinExistence type="inferred from homology"/>
<dbReference type="PANTHER" id="PTHR43731:SF14">
    <property type="entry name" value="PRESENILIN-ASSOCIATED RHOMBOID-LIKE PROTEIN, MITOCHONDRIAL"/>
    <property type="match status" value="1"/>
</dbReference>
<evidence type="ECO:0000313" key="9">
    <source>
        <dbReference type="EMBL" id="CAE0368736.1"/>
    </source>
</evidence>
<evidence type="ECO:0000256" key="1">
    <source>
        <dbReference type="ARBA" id="ARBA00004141"/>
    </source>
</evidence>
<gene>
    <name evidence="9" type="ORF">ALAG00032_LOCUS9499</name>
    <name evidence="10" type="ORF">ALAG00032_LOCUS9500</name>
</gene>
<accession>A0A6S8D956</accession>
<dbReference type="Gene3D" id="1.20.1540.10">
    <property type="entry name" value="Rhomboid-like"/>
    <property type="match status" value="1"/>
</dbReference>
<keyword evidence="6 7" id="KW-0472">Membrane</keyword>
<feature type="transmembrane region" description="Helical" evidence="7">
    <location>
        <begin position="170"/>
        <end position="192"/>
    </location>
</feature>
<keyword evidence="4" id="KW-0378">Hydrolase</keyword>
<evidence type="ECO:0000256" key="3">
    <source>
        <dbReference type="ARBA" id="ARBA00022692"/>
    </source>
</evidence>
<dbReference type="PANTHER" id="PTHR43731">
    <property type="entry name" value="RHOMBOID PROTEASE"/>
    <property type="match status" value="1"/>
</dbReference>
<dbReference type="InterPro" id="IPR035952">
    <property type="entry name" value="Rhomboid-like_sf"/>
</dbReference>
<comment type="subcellular location">
    <subcellularLocation>
        <location evidence="1">Membrane</location>
        <topology evidence="1">Multi-pass membrane protein</topology>
    </subcellularLocation>
</comment>
<comment type="similarity">
    <text evidence="2">Belongs to the peptidase S54 family.</text>
</comment>
<evidence type="ECO:0000256" key="4">
    <source>
        <dbReference type="ARBA" id="ARBA00022801"/>
    </source>
</evidence>
<dbReference type="InterPro" id="IPR050925">
    <property type="entry name" value="Rhomboid_protease_S54"/>
</dbReference>
<dbReference type="GO" id="GO:0004252">
    <property type="term" value="F:serine-type endopeptidase activity"/>
    <property type="evidence" value="ECO:0007669"/>
    <property type="project" value="InterPro"/>
</dbReference>
<dbReference type="EMBL" id="HBIJ01014145">
    <property type="protein sequence ID" value="CAE0368737.1"/>
    <property type="molecule type" value="Transcribed_RNA"/>
</dbReference>
<dbReference type="GO" id="GO:0016020">
    <property type="term" value="C:membrane"/>
    <property type="evidence" value="ECO:0007669"/>
    <property type="project" value="UniProtKB-SubCell"/>
</dbReference>